<keyword evidence="4" id="KW-0143">Chaperone</keyword>
<protein>
    <submittedName>
        <fullName evidence="6">ESX secretion-associated protein EspG</fullName>
    </submittedName>
</protein>
<comment type="subcellular location">
    <subcellularLocation>
        <location evidence="1">Cytoplasm</location>
    </subcellularLocation>
</comment>
<evidence type="ECO:0000256" key="3">
    <source>
        <dbReference type="ARBA" id="ARBA00022490"/>
    </source>
</evidence>
<dbReference type="RefSeq" id="WP_245568300.1">
    <property type="nucleotide sequence ID" value="NZ_JBIAQY010000006.1"/>
</dbReference>
<gene>
    <name evidence="6" type="ORF">ACFYXQ_19220</name>
</gene>
<comment type="similarity">
    <text evidence="2">Belongs to the EspG family.</text>
</comment>
<comment type="caution">
    <text evidence="6">The sequence shown here is derived from an EMBL/GenBank/DDBJ whole genome shotgun (WGS) entry which is preliminary data.</text>
</comment>
<proteinExistence type="inferred from homology"/>
<evidence type="ECO:0000313" key="6">
    <source>
        <dbReference type="EMBL" id="MFF3569910.1"/>
    </source>
</evidence>
<dbReference type="EMBL" id="JBIAQY010000006">
    <property type="protein sequence ID" value="MFF3569910.1"/>
    <property type="molecule type" value="Genomic_DNA"/>
</dbReference>
<dbReference type="Pfam" id="PF14011">
    <property type="entry name" value="ESX-1_EspG"/>
    <property type="match status" value="1"/>
</dbReference>
<accession>A0ABW6S0U0</accession>
<organism evidence="6 7">
    <name type="scientific">Nocardia jiangxiensis</name>
    <dbReference type="NCBI Taxonomy" id="282685"/>
    <lineage>
        <taxon>Bacteria</taxon>
        <taxon>Bacillati</taxon>
        <taxon>Actinomycetota</taxon>
        <taxon>Actinomycetes</taxon>
        <taxon>Mycobacteriales</taxon>
        <taxon>Nocardiaceae</taxon>
        <taxon>Nocardia</taxon>
    </lineage>
</organism>
<evidence type="ECO:0000256" key="2">
    <source>
        <dbReference type="ARBA" id="ARBA00006411"/>
    </source>
</evidence>
<evidence type="ECO:0000256" key="5">
    <source>
        <dbReference type="SAM" id="MobiDB-lite"/>
    </source>
</evidence>
<keyword evidence="7" id="KW-1185">Reference proteome</keyword>
<reference evidence="6 7" key="1">
    <citation type="submission" date="2024-10" db="EMBL/GenBank/DDBJ databases">
        <title>The Natural Products Discovery Center: Release of the First 8490 Sequenced Strains for Exploring Actinobacteria Biosynthetic Diversity.</title>
        <authorList>
            <person name="Kalkreuter E."/>
            <person name="Kautsar S.A."/>
            <person name="Yang D."/>
            <person name="Bader C.D."/>
            <person name="Teijaro C.N."/>
            <person name="Fluegel L."/>
            <person name="Davis C.M."/>
            <person name="Simpson J.R."/>
            <person name="Lauterbach L."/>
            <person name="Steele A.D."/>
            <person name="Gui C."/>
            <person name="Meng S."/>
            <person name="Li G."/>
            <person name="Viehrig K."/>
            <person name="Ye F."/>
            <person name="Su P."/>
            <person name="Kiefer A.F."/>
            <person name="Nichols A."/>
            <person name="Cepeda A.J."/>
            <person name="Yan W."/>
            <person name="Fan B."/>
            <person name="Jiang Y."/>
            <person name="Adhikari A."/>
            <person name="Zheng C.-J."/>
            <person name="Schuster L."/>
            <person name="Cowan T.M."/>
            <person name="Smanski M.J."/>
            <person name="Chevrette M.G."/>
            <person name="De Carvalho L.P.S."/>
            <person name="Shen B."/>
        </authorList>
    </citation>
    <scope>NUCLEOTIDE SEQUENCE [LARGE SCALE GENOMIC DNA]</scope>
    <source>
        <strain evidence="6 7">NPDC002593</strain>
    </source>
</reference>
<evidence type="ECO:0000256" key="1">
    <source>
        <dbReference type="ARBA" id="ARBA00004496"/>
    </source>
</evidence>
<evidence type="ECO:0000256" key="4">
    <source>
        <dbReference type="ARBA" id="ARBA00023186"/>
    </source>
</evidence>
<dbReference type="InterPro" id="IPR025734">
    <property type="entry name" value="EspG"/>
</dbReference>
<dbReference type="Proteomes" id="UP001601992">
    <property type="component" value="Unassembled WGS sequence"/>
</dbReference>
<sequence>MSDNGTAALPSAIGQPSSEGVNEEPVALDLNVDAALLLKHLVGIDSYPPVLALLPSSYHLGGLDPAYEAVAERLAEAGVLIDNTVHPLVEHWLQCLYRPDVELASRIVDFGPQGEPGDMLRFSLVRSQDTHVLAVRCGDHVVIQPVFRPDRQLDTVTAALSAALGPCEALRFDPITARSEQLGEVLSDPAEWRRGLVELGATAHTAGVLSRVFGDVVRRAEVVVIEHHDGSTPQPGVCLSVFDTGSGRFVVSPSVALDGEVWATYTPGYDTALHAGIGALIDMLPGRSWFETSRTG</sequence>
<keyword evidence="3" id="KW-0963">Cytoplasm</keyword>
<evidence type="ECO:0000313" key="7">
    <source>
        <dbReference type="Proteomes" id="UP001601992"/>
    </source>
</evidence>
<feature type="region of interest" description="Disordered" evidence="5">
    <location>
        <begin position="1"/>
        <end position="20"/>
    </location>
</feature>
<name>A0ABW6S0U0_9NOCA</name>